<name>A0ABQ3HUL7_9SPHI</name>
<proteinExistence type="predicted"/>
<evidence type="ECO:0000313" key="3">
    <source>
        <dbReference type="Proteomes" id="UP000620550"/>
    </source>
</evidence>
<evidence type="ECO:0000259" key="1">
    <source>
        <dbReference type="Pfam" id="PF02368"/>
    </source>
</evidence>
<evidence type="ECO:0000313" key="2">
    <source>
        <dbReference type="EMBL" id="GHE28656.1"/>
    </source>
</evidence>
<dbReference type="InterPro" id="IPR003343">
    <property type="entry name" value="Big_2"/>
</dbReference>
<organism evidence="2 3">
    <name type="scientific">Sphingobacterium griseoflavum</name>
    <dbReference type="NCBI Taxonomy" id="1474952"/>
    <lineage>
        <taxon>Bacteria</taxon>
        <taxon>Pseudomonadati</taxon>
        <taxon>Bacteroidota</taxon>
        <taxon>Sphingobacteriia</taxon>
        <taxon>Sphingobacteriales</taxon>
        <taxon>Sphingobacteriaceae</taxon>
        <taxon>Sphingobacterium</taxon>
    </lineage>
</organism>
<accession>A0ABQ3HUL7</accession>
<dbReference type="EMBL" id="BNAF01000003">
    <property type="protein sequence ID" value="GHE28656.1"/>
    <property type="molecule type" value="Genomic_DNA"/>
</dbReference>
<feature type="domain" description="BIG2" evidence="1">
    <location>
        <begin position="51"/>
        <end position="102"/>
    </location>
</feature>
<sequence>MKFKIIKKHTYCLVWALLASWIFVQCKKSDSNALLSLSIKESTLNTAANQMELTVAKGKSIQITPIFMPRNYPNTQVQYSFSAGGIATVSADNMFTGLAVGTDTLVISASNIRTRYVVKVSAE</sequence>
<keyword evidence="3" id="KW-1185">Reference proteome</keyword>
<dbReference type="SUPFAM" id="SSF49373">
    <property type="entry name" value="Invasin/intimin cell-adhesion fragments"/>
    <property type="match status" value="1"/>
</dbReference>
<dbReference type="InterPro" id="IPR008964">
    <property type="entry name" value="Invasin/intimin_cell_adhesion"/>
</dbReference>
<comment type="caution">
    <text evidence="2">The sequence shown here is derived from an EMBL/GenBank/DDBJ whole genome shotgun (WGS) entry which is preliminary data.</text>
</comment>
<reference evidence="3" key="1">
    <citation type="journal article" date="2019" name="Int. J. Syst. Evol. Microbiol.">
        <title>The Global Catalogue of Microorganisms (GCM) 10K type strain sequencing project: providing services to taxonomists for standard genome sequencing and annotation.</title>
        <authorList>
            <consortium name="The Broad Institute Genomics Platform"/>
            <consortium name="The Broad Institute Genome Sequencing Center for Infectious Disease"/>
            <person name="Wu L."/>
            <person name="Ma J."/>
        </authorList>
    </citation>
    <scope>NUCLEOTIDE SEQUENCE [LARGE SCALE GENOMIC DNA]</scope>
    <source>
        <strain evidence="3">CGMCC 1.12966</strain>
    </source>
</reference>
<dbReference type="Proteomes" id="UP000620550">
    <property type="component" value="Unassembled WGS sequence"/>
</dbReference>
<gene>
    <name evidence="2" type="ORF">GCM10017764_08980</name>
</gene>
<dbReference type="Gene3D" id="2.60.40.1080">
    <property type="match status" value="1"/>
</dbReference>
<dbReference type="Pfam" id="PF02368">
    <property type="entry name" value="Big_2"/>
    <property type="match status" value="1"/>
</dbReference>
<protein>
    <recommendedName>
        <fullName evidence="1">BIG2 domain-containing protein</fullName>
    </recommendedName>
</protein>